<evidence type="ECO:0000256" key="9">
    <source>
        <dbReference type="HAMAP-Rule" id="MF_01924"/>
    </source>
</evidence>
<keyword evidence="12" id="KW-1185">Reference proteome</keyword>
<name>H8GKF3_METAL</name>
<feature type="active site" description="Proton donor/acceptor" evidence="9">
    <location>
        <position position="209"/>
    </location>
</feature>
<dbReference type="RefSeq" id="WP_005373066.1">
    <property type="nucleotide sequence ID" value="NZ_CM001475.1"/>
</dbReference>
<proteinExistence type="inferred from homology"/>
<dbReference type="EMBL" id="CM001475">
    <property type="protein sequence ID" value="EIC30444.1"/>
    <property type="molecule type" value="Genomic_DNA"/>
</dbReference>
<dbReference type="eggNOG" id="COG2173">
    <property type="taxonomic scope" value="Bacteria"/>
</dbReference>
<evidence type="ECO:0000256" key="1">
    <source>
        <dbReference type="ARBA" id="ARBA00001362"/>
    </source>
</evidence>
<sequence length="230" mass="25978">MTQTHRLIPFLMGLLVLLPMSPLVNPADLPAGFDYADKHIPRLMTELKYFSSANFVGRPIDGYRANRAILTLPAIEALAEVQKELNAFGLGVKIYDAYRPQRSVDHFIRWSTDETATDTQPSYYPNVPKSELFALEYLARQSSHSRGSTVDLTLVDLGTGKELDMGSAFDLFDPVSWPAAAALASEQRAHRLLLSVVMRQHGFKPYPKEWWHFTLANEPFPATYFDFPVE</sequence>
<accession>H8GKF3</accession>
<dbReference type="SUPFAM" id="SSF55166">
    <property type="entry name" value="Hedgehog/DD-peptidase"/>
    <property type="match status" value="1"/>
</dbReference>
<keyword evidence="6 9" id="KW-0224">Dipeptidase</keyword>
<dbReference type="GO" id="GO:0008270">
    <property type="term" value="F:zinc ion binding"/>
    <property type="evidence" value="ECO:0007669"/>
    <property type="project" value="UniProtKB-UniRule"/>
</dbReference>
<dbReference type="Pfam" id="PF01427">
    <property type="entry name" value="Peptidase_M15"/>
    <property type="match status" value="1"/>
</dbReference>
<evidence type="ECO:0000256" key="8">
    <source>
        <dbReference type="ARBA" id="ARBA00023316"/>
    </source>
</evidence>
<dbReference type="Gene3D" id="3.30.1380.10">
    <property type="match status" value="1"/>
</dbReference>
<feature type="binding site" evidence="9">
    <location>
        <position position="151"/>
    </location>
    <ligand>
        <name>Zn(2+)</name>
        <dbReference type="ChEBI" id="CHEBI:29105"/>
        <note>catalytic</note>
    </ligand>
</feature>
<dbReference type="GO" id="GO:0006508">
    <property type="term" value="P:proteolysis"/>
    <property type="evidence" value="ECO:0007669"/>
    <property type="project" value="UniProtKB-KW"/>
</dbReference>
<dbReference type="PANTHER" id="PTHR43126:SF1">
    <property type="entry name" value="D-ALANYL-D-ALANINE DIPEPTIDASE"/>
    <property type="match status" value="1"/>
</dbReference>
<dbReference type="PANTHER" id="PTHR43126">
    <property type="entry name" value="D-ALANYL-D-ALANINE DIPEPTIDASE"/>
    <property type="match status" value="1"/>
</dbReference>
<dbReference type="EC" id="3.4.13.22" evidence="9 10"/>
<gene>
    <name evidence="9" type="primary">ddpX</name>
    <name evidence="11" type="ORF">Metal_2746</name>
</gene>
<evidence type="ECO:0000256" key="7">
    <source>
        <dbReference type="ARBA" id="ARBA00023049"/>
    </source>
</evidence>
<evidence type="ECO:0000256" key="2">
    <source>
        <dbReference type="ARBA" id="ARBA00022670"/>
    </source>
</evidence>
<comment type="catalytic activity">
    <reaction evidence="1 9 10">
        <text>D-alanyl-D-alanine + H2O = 2 D-alanine</text>
        <dbReference type="Rhea" id="RHEA:20661"/>
        <dbReference type="ChEBI" id="CHEBI:15377"/>
        <dbReference type="ChEBI" id="CHEBI:57416"/>
        <dbReference type="ChEBI" id="CHEBI:57822"/>
        <dbReference type="EC" id="3.4.13.22"/>
    </reaction>
</comment>
<evidence type="ECO:0000313" key="11">
    <source>
        <dbReference type="EMBL" id="EIC30444.1"/>
    </source>
</evidence>
<comment type="function">
    <text evidence="9 10">Catalyzes hydrolysis of the D-alanyl-D-alanine dipeptide.</text>
</comment>
<feature type="site" description="Transition state stabilizer" evidence="9">
    <location>
        <position position="99"/>
    </location>
</feature>
<dbReference type="CDD" id="cd14817">
    <property type="entry name" value="D-Ala-D-Ala_dipeptidase_VanX"/>
    <property type="match status" value="1"/>
</dbReference>
<keyword evidence="2 9" id="KW-0645">Protease</keyword>
<evidence type="ECO:0000256" key="3">
    <source>
        <dbReference type="ARBA" id="ARBA00022723"/>
    </source>
</evidence>
<evidence type="ECO:0000256" key="5">
    <source>
        <dbReference type="ARBA" id="ARBA00022833"/>
    </source>
</evidence>
<dbReference type="InterPro" id="IPR009045">
    <property type="entry name" value="Zn_M74/Hedgehog-like"/>
</dbReference>
<comment type="cofactor">
    <cofactor evidence="9">
        <name>Zn(2+)</name>
        <dbReference type="ChEBI" id="CHEBI:29105"/>
    </cofactor>
    <text evidence="9">Binds 1 zinc ion per subunit.</text>
</comment>
<organism evidence="11 12">
    <name type="scientific">Methylomicrobium album BG8</name>
    <dbReference type="NCBI Taxonomy" id="686340"/>
    <lineage>
        <taxon>Bacteria</taxon>
        <taxon>Pseudomonadati</taxon>
        <taxon>Pseudomonadota</taxon>
        <taxon>Gammaproteobacteria</taxon>
        <taxon>Methylococcales</taxon>
        <taxon>Methylococcaceae</taxon>
        <taxon>Methylomicrobium</taxon>
    </lineage>
</organism>
<dbReference type="HAMAP" id="MF_01924">
    <property type="entry name" value="A_A_dipeptidase"/>
    <property type="match status" value="1"/>
</dbReference>
<evidence type="ECO:0000256" key="6">
    <source>
        <dbReference type="ARBA" id="ARBA00022997"/>
    </source>
</evidence>
<dbReference type="InterPro" id="IPR000755">
    <property type="entry name" value="A_A_dipeptidase"/>
</dbReference>
<evidence type="ECO:0000256" key="10">
    <source>
        <dbReference type="PIRNR" id="PIRNR026671"/>
    </source>
</evidence>
<dbReference type="GO" id="GO:0071555">
    <property type="term" value="P:cell wall organization"/>
    <property type="evidence" value="ECO:0007669"/>
    <property type="project" value="UniProtKB-KW"/>
</dbReference>
<keyword evidence="7 9" id="KW-0482">Metalloprotease</keyword>
<evidence type="ECO:0000313" key="12">
    <source>
        <dbReference type="Proteomes" id="UP000005090"/>
    </source>
</evidence>
<dbReference type="STRING" id="686340.Metal_2746"/>
<dbReference type="GO" id="GO:0008237">
    <property type="term" value="F:metallopeptidase activity"/>
    <property type="evidence" value="ECO:0007669"/>
    <property type="project" value="UniProtKB-KW"/>
</dbReference>
<dbReference type="PIRSF" id="PIRSF026671">
    <property type="entry name" value="AA_dipeptidase"/>
    <property type="match status" value="1"/>
</dbReference>
<evidence type="ECO:0000256" key="4">
    <source>
        <dbReference type="ARBA" id="ARBA00022801"/>
    </source>
</evidence>
<feature type="binding site" evidence="9">
    <location>
        <position position="212"/>
    </location>
    <ligand>
        <name>Zn(2+)</name>
        <dbReference type="ChEBI" id="CHEBI:29105"/>
        <note>catalytic</note>
    </ligand>
</feature>
<feature type="binding site" evidence="9">
    <location>
        <position position="144"/>
    </location>
    <ligand>
        <name>Zn(2+)</name>
        <dbReference type="ChEBI" id="CHEBI:29105"/>
        <note>catalytic</note>
    </ligand>
</feature>
<keyword evidence="5 9" id="KW-0862">Zinc</keyword>
<keyword evidence="3 9" id="KW-0479">Metal-binding</keyword>
<comment type="similarity">
    <text evidence="9 10">Belongs to the peptidase M15D family.</text>
</comment>
<dbReference type="AlphaFoldDB" id="H8GKF3"/>
<keyword evidence="4 9" id="KW-0378">Hydrolase</keyword>
<keyword evidence="8 10" id="KW-0961">Cell wall biogenesis/degradation</keyword>
<dbReference type="Proteomes" id="UP000005090">
    <property type="component" value="Chromosome"/>
</dbReference>
<dbReference type="GO" id="GO:0160237">
    <property type="term" value="F:D-Ala-D-Ala dipeptidase activity"/>
    <property type="evidence" value="ECO:0007669"/>
    <property type="project" value="UniProtKB-EC"/>
</dbReference>
<protein>
    <recommendedName>
        <fullName evidence="9 10">D-alanyl-D-alanine dipeptidase</fullName>
        <shortName evidence="9 10">D-Ala-D-Ala dipeptidase</shortName>
        <ecNumber evidence="9 10">3.4.13.22</ecNumber>
    </recommendedName>
</protein>
<dbReference type="HOGENOM" id="CLU_060744_0_1_6"/>
<reference evidence="11 12" key="1">
    <citation type="journal article" date="2013" name="Genome Announc.">
        <title>Genome Sequence of the Obligate Gammaproteobacterial Methanotroph Methylomicrobium album Strain BG8.</title>
        <authorList>
            <person name="Kits K.D."/>
            <person name="Kalyuzhnaya M.G."/>
            <person name="Klotz M.G."/>
            <person name="Jetten M.S."/>
            <person name="Op den Camp H.J."/>
            <person name="Vuilleumier S."/>
            <person name="Bringel F."/>
            <person name="Dispirito A.A."/>
            <person name="Murrell J.C."/>
            <person name="Bruce D."/>
            <person name="Cheng J.F."/>
            <person name="Copeland A."/>
            <person name="Goodwin L."/>
            <person name="Hauser L."/>
            <person name="Lajus A."/>
            <person name="Land M.L."/>
            <person name="Lapidus A."/>
            <person name="Lucas S."/>
            <person name="Medigue C."/>
            <person name="Pitluck S."/>
            <person name="Woyke T."/>
            <person name="Zeytun A."/>
            <person name="Stein L.Y."/>
        </authorList>
    </citation>
    <scope>NUCLEOTIDE SEQUENCE [LARGE SCALE GENOMIC DNA]</scope>
    <source>
        <strain evidence="11 12">BG8</strain>
    </source>
</reference>